<protein>
    <submittedName>
        <fullName evidence="2">CsuB</fullName>
    </submittedName>
</protein>
<dbReference type="PANTHER" id="PTHR37089:SF3">
    <property type="entry name" value="EXPORTED PROTEIN"/>
    <property type="match status" value="1"/>
</dbReference>
<proteinExistence type="predicted"/>
<evidence type="ECO:0000313" key="2">
    <source>
        <dbReference type="EMBL" id="KLV10678.1"/>
    </source>
</evidence>
<comment type="caution">
    <text evidence="2">The sequence shown here is derived from an EMBL/GenBank/DDBJ whole genome shotgun (WGS) entry which is preliminary data.</text>
</comment>
<dbReference type="AlphaFoldDB" id="A0A0J1HGE2"/>
<accession>A0A0J1HGE2</accession>
<dbReference type="SMART" id="SM00972">
    <property type="entry name" value="SCPU"/>
    <property type="match status" value="1"/>
</dbReference>
<dbReference type="EMBL" id="LDOU01000006">
    <property type="protein sequence ID" value="KLV10678.1"/>
    <property type="molecule type" value="Genomic_DNA"/>
</dbReference>
<reference evidence="2 3" key="1">
    <citation type="submission" date="2015-05" db="EMBL/GenBank/DDBJ databases">
        <title>Photobacterium galathea sp. nov.</title>
        <authorList>
            <person name="Machado H."/>
            <person name="Gram L."/>
        </authorList>
    </citation>
    <scope>NUCLEOTIDE SEQUENCE [LARGE SCALE GENOMIC DNA]</scope>
    <source>
        <strain evidence="2 3">DSM 22954</strain>
    </source>
</reference>
<keyword evidence="3" id="KW-1185">Reference proteome</keyword>
<dbReference type="PANTHER" id="PTHR37089">
    <property type="entry name" value="PROTEIN U-RELATED"/>
    <property type="match status" value="1"/>
</dbReference>
<dbReference type="Proteomes" id="UP000035909">
    <property type="component" value="Unassembled WGS sequence"/>
</dbReference>
<dbReference type="STRING" id="320778.ABT57_08225"/>
<dbReference type="Pfam" id="PF05229">
    <property type="entry name" value="SCPU"/>
    <property type="match status" value="1"/>
</dbReference>
<dbReference type="PATRIC" id="fig|320778.3.peg.1784"/>
<dbReference type="OrthoDB" id="8588792at2"/>
<dbReference type="InterPro" id="IPR007893">
    <property type="entry name" value="Spore_coat_U/FanG"/>
</dbReference>
<name>A0A0J1HGE2_9GAMM</name>
<gene>
    <name evidence="2" type="ORF">ABT57_08225</name>
</gene>
<feature type="domain" description="Spore coat protein U/FanG" evidence="1">
    <location>
        <begin position="8"/>
        <end position="154"/>
    </location>
</feature>
<dbReference type="InterPro" id="IPR053167">
    <property type="entry name" value="Spore_coat_component"/>
</dbReference>
<evidence type="ECO:0000259" key="1">
    <source>
        <dbReference type="Pfam" id="PF05229"/>
    </source>
</evidence>
<organism evidence="2 3">
    <name type="scientific">Photobacterium ganghwense</name>
    <dbReference type="NCBI Taxonomy" id="320778"/>
    <lineage>
        <taxon>Bacteria</taxon>
        <taxon>Pseudomonadati</taxon>
        <taxon>Pseudomonadota</taxon>
        <taxon>Gammaproteobacteria</taxon>
        <taxon>Vibrionales</taxon>
        <taxon>Vibrionaceae</taxon>
        <taxon>Photobacterium</taxon>
    </lineage>
</organism>
<sequence>MVTASSDSFKVTATIDTGCLVNGSVSGSSTTVGQMGALDFGRVATLSATQLESTVTYNSSLMLSCTPGVAMNVALNGGLYQEDGLRQMKHVSEDAKVTYLLFQDLARTTIFDIDVLYPVNTTDSPNDIQVPIWGLATITGNETTGFYSDTFTLTLEW</sequence>
<evidence type="ECO:0000313" key="3">
    <source>
        <dbReference type="Proteomes" id="UP000035909"/>
    </source>
</evidence>